<gene>
    <name evidence="1" type="ORF">LCGC14_0910220</name>
</gene>
<evidence type="ECO:0000313" key="1">
    <source>
        <dbReference type="EMBL" id="KKN22912.1"/>
    </source>
</evidence>
<dbReference type="EMBL" id="LAZR01003018">
    <property type="protein sequence ID" value="KKN22912.1"/>
    <property type="molecule type" value="Genomic_DNA"/>
</dbReference>
<sequence length="116" mass="13114">MKTECKNLEFDRKSTVTYEIIIEEDGVGIDVTGWSIYMTVKEKYEDGDSASLLDKTITAHVDGVNGVILIELSSDDTDIDAGNYPYSIDYKDDEGNEGIFYKGYLKIVEPLRKDRN</sequence>
<name>A0A0F9PEL1_9ZZZZ</name>
<protein>
    <recommendedName>
        <fullName evidence="2">BppU N-terminal domain-containing protein</fullName>
    </recommendedName>
</protein>
<organism evidence="1">
    <name type="scientific">marine sediment metagenome</name>
    <dbReference type="NCBI Taxonomy" id="412755"/>
    <lineage>
        <taxon>unclassified sequences</taxon>
        <taxon>metagenomes</taxon>
        <taxon>ecological metagenomes</taxon>
    </lineage>
</organism>
<proteinExistence type="predicted"/>
<accession>A0A0F9PEL1</accession>
<reference evidence="1" key="1">
    <citation type="journal article" date="2015" name="Nature">
        <title>Complex archaea that bridge the gap between prokaryotes and eukaryotes.</title>
        <authorList>
            <person name="Spang A."/>
            <person name="Saw J.H."/>
            <person name="Jorgensen S.L."/>
            <person name="Zaremba-Niedzwiedzka K."/>
            <person name="Martijn J."/>
            <person name="Lind A.E."/>
            <person name="van Eijk R."/>
            <person name="Schleper C."/>
            <person name="Guy L."/>
            <person name="Ettema T.J."/>
        </authorList>
    </citation>
    <scope>NUCLEOTIDE SEQUENCE</scope>
</reference>
<dbReference type="AlphaFoldDB" id="A0A0F9PEL1"/>
<evidence type="ECO:0008006" key="2">
    <source>
        <dbReference type="Google" id="ProtNLM"/>
    </source>
</evidence>
<comment type="caution">
    <text evidence="1">The sequence shown here is derived from an EMBL/GenBank/DDBJ whole genome shotgun (WGS) entry which is preliminary data.</text>
</comment>